<dbReference type="EMBL" id="UAUE01000039">
    <property type="protein sequence ID" value="SPZ04181.1"/>
    <property type="molecule type" value="Genomic_DNA"/>
</dbReference>
<proteinExistence type="predicted"/>
<evidence type="ECO:0000313" key="4">
    <source>
        <dbReference type="Proteomes" id="UP000254191"/>
    </source>
</evidence>
<dbReference type="EMBL" id="UGTS01000005">
    <property type="protein sequence ID" value="SUC38548.1"/>
    <property type="molecule type" value="Genomic_DNA"/>
</dbReference>
<sequence>MLNSVCLHTGLFVRDVTSQLQEPDDGILPRPAPWEWRGKVPLHDAITSYNTRK</sequence>
<gene>
    <name evidence="1" type="ORF">NCTC10975_05222</name>
    <name evidence="2" type="ORF">NCTC11938_02818</name>
</gene>
<evidence type="ECO:0000313" key="1">
    <source>
        <dbReference type="EMBL" id="SPZ04181.1"/>
    </source>
</evidence>
<accession>A0A2X2CBH6</accession>
<dbReference type="RefSeq" id="WP_176485033.1">
    <property type="nucleotide sequence ID" value="NZ_NXKC01000003.1"/>
</dbReference>
<evidence type="ECO:0000313" key="2">
    <source>
        <dbReference type="EMBL" id="SUC38548.1"/>
    </source>
</evidence>
<dbReference type="AlphaFoldDB" id="A0A2X2CBH6"/>
<reference evidence="3 4" key="1">
    <citation type="submission" date="2018-06" db="EMBL/GenBank/DDBJ databases">
        <authorList>
            <consortium name="Pathogen Informatics"/>
            <person name="Doyle S."/>
        </authorList>
    </citation>
    <scope>NUCLEOTIDE SEQUENCE [LARGE SCALE GENOMIC DNA]</scope>
    <source>
        <strain evidence="1 3">NCTC10975</strain>
        <strain evidence="2 4">NCTC11938</strain>
    </source>
</reference>
<evidence type="ECO:0000313" key="3">
    <source>
        <dbReference type="Proteomes" id="UP000251485"/>
    </source>
</evidence>
<protein>
    <submittedName>
        <fullName evidence="1">Uncharacterized protein</fullName>
    </submittedName>
</protein>
<name>A0A2X2CBH6_PROMI</name>
<organism evidence="1 3">
    <name type="scientific">Proteus mirabilis</name>
    <dbReference type="NCBI Taxonomy" id="584"/>
    <lineage>
        <taxon>Bacteria</taxon>
        <taxon>Pseudomonadati</taxon>
        <taxon>Pseudomonadota</taxon>
        <taxon>Gammaproteobacteria</taxon>
        <taxon>Enterobacterales</taxon>
        <taxon>Morganellaceae</taxon>
        <taxon>Proteus</taxon>
    </lineage>
</organism>
<dbReference type="Proteomes" id="UP000254191">
    <property type="component" value="Unassembled WGS sequence"/>
</dbReference>
<dbReference type="Proteomes" id="UP000251485">
    <property type="component" value="Unassembled WGS sequence"/>
</dbReference>